<organism evidence="2 3">
    <name type="scientific">Nonomuraea typhae</name>
    <dbReference type="NCBI Taxonomy" id="2603600"/>
    <lineage>
        <taxon>Bacteria</taxon>
        <taxon>Bacillati</taxon>
        <taxon>Actinomycetota</taxon>
        <taxon>Actinomycetes</taxon>
        <taxon>Streptosporangiales</taxon>
        <taxon>Streptosporangiaceae</taxon>
        <taxon>Nonomuraea</taxon>
    </lineage>
</organism>
<dbReference type="CDD" id="cd04859">
    <property type="entry name" value="Prim_Pol"/>
    <property type="match status" value="1"/>
</dbReference>
<dbReference type="SUPFAM" id="SSF56747">
    <property type="entry name" value="Prim-pol domain"/>
    <property type="match status" value="1"/>
</dbReference>
<dbReference type="SMART" id="SM00943">
    <property type="entry name" value="Prim-Pol"/>
    <property type="match status" value="1"/>
</dbReference>
<protein>
    <submittedName>
        <fullName evidence="2">Bifunctional DNA primase/polymerase</fullName>
    </submittedName>
</protein>
<proteinExistence type="predicted"/>
<evidence type="ECO:0000313" key="2">
    <source>
        <dbReference type="EMBL" id="MFI6496434.1"/>
    </source>
</evidence>
<keyword evidence="3" id="KW-1185">Reference proteome</keyword>
<dbReference type="InterPro" id="IPR015330">
    <property type="entry name" value="DNA_primase/pol_bifunc_N"/>
</dbReference>
<feature type="domain" description="DNA primase/polymerase bifunctional N-terminal" evidence="1">
    <location>
        <begin position="8"/>
        <end position="185"/>
    </location>
</feature>
<sequence>MKTLLSAAVNLTARGWTIFPLALGDKVPLPGWRWKLPEFQTSDSEQARRKWLESSYNIGVACGASKLVVLDLDVPKPGAVRPPEWDRPGVNDGSDVLATLCEQEGQPLPLETFQVRSRRGGLHLYFAAPDGVPLGPSAGRVGWLIDVRAGDSYIVGPGSYVDQPDGTGVYQVLHDAPAAPLPDWLLARMRARPAPKPIPARASTPMASTSDRSRSYVMAALEGEVQRVLDAAKGTRNDALNEAAFALGQFVGGGVLPENTVVAALHAAASCVGLPGREAEATIRSGLSSGVKRPRGVR</sequence>
<dbReference type="Pfam" id="PF09250">
    <property type="entry name" value="Prim-Pol"/>
    <property type="match status" value="1"/>
</dbReference>
<dbReference type="RefSeq" id="WP_397078560.1">
    <property type="nucleotide sequence ID" value="NZ_JBITGY010000001.1"/>
</dbReference>
<name>A0ABW7YKL3_9ACTN</name>
<evidence type="ECO:0000259" key="1">
    <source>
        <dbReference type="SMART" id="SM00943"/>
    </source>
</evidence>
<dbReference type="Proteomes" id="UP001612741">
    <property type="component" value="Unassembled WGS sequence"/>
</dbReference>
<accession>A0ABW7YKL3</accession>
<comment type="caution">
    <text evidence="2">The sequence shown here is derived from an EMBL/GenBank/DDBJ whole genome shotgun (WGS) entry which is preliminary data.</text>
</comment>
<gene>
    <name evidence="2" type="ORF">ACIBG2_03565</name>
</gene>
<dbReference type="EMBL" id="JBITGY010000001">
    <property type="protein sequence ID" value="MFI6496434.1"/>
    <property type="molecule type" value="Genomic_DNA"/>
</dbReference>
<evidence type="ECO:0000313" key="3">
    <source>
        <dbReference type="Proteomes" id="UP001612741"/>
    </source>
</evidence>
<reference evidence="2 3" key="1">
    <citation type="submission" date="2024-10" db="EMBL/GenBank/DDBJ databases">
        <title>The Natural Products Discovery Center: Release of the First 8490 Sequenced Strains for Exploring Actinobacteria Biosynthetic Diversity.</title>
        <authorList>
            <person name="Kalkreuter E."/>
            <person name="Kautsar S.A."/>
            <person name="Yang D."/>
            <person name="Bader C.D."/>
            <person name="Teijaro C.N."/>
            <person name="Fluegel L."/>
            <person name="Davis C.M."/>
            <person name="Simpson J.R."/>
            <person name="Lauterbach L."/>
            <person name="Steele A.D."/>
            <person name="Gui C."/>
            <person name="Meng S."/>
            <person name="Li G."/>
            <person name="Viehrig K."/>
            <person name="Ye F."/>
            <person name="Su P."/>
            <person name="Kiefer A.F."/>
            <person name="Nichols A."/>
            <person name="Cepeda A.J."/>
            <person name="Yan W."/>
            <person name="Fan B."/>
            <person name="Jiang Y."/>
            <person name="Adhikari A."/>
            <person name="Zheng C.-J."/>
            <person name="Schuster L."/>
            <person name="Cowan T.M."/>
            <person name="Smanski M.J."/>
            <person name="Chevrette M.G."/>
            <person name="De Carvalho L.P.S."/>
            <person name="Shen B."/>
        </authorList>
    </citation>
    <scope>NUCLEOTIDE SEQUENCE [LARGE SCALE GENOMIC DNA]</scope>
    <source>
        <strain evidence="2 3">NPDC050545</strain>
    </source>
</reference>